<dbReference type="InterPro" id="IPR000421">
    <property type="entry name" value="FA58C"/>
</dbReference>
<name>A0AA46YJD0_9ACTN</name>
<dbReference type="RefSeq" id="WP_271632025.1">
    <property type="nucleotide sequence ID" value="NZ_CP094970.1"/>
</dbReference>
<keyword evidence="2" id="KW-0732">Signal</keyword>
<proteinExistence type="predicted"/>
<evidence type="ECO:0000313" key="4">
    <source>
        <dbReference type="EMBL" id="UYM03419.1"/>
    </source>
</evidence>
<feature type="region of interest" description="Disordered" evidence="1">
    <location>
        <begin position="31"/>
        <end position="56"/>
    </location>
</feature>
<dbReference type="AlphaFoldDB" id="A0AA46YJD0"/>
<dbReference type="Gene3D" id="3.20.20.140">
    <property type="entry name" value="Metal-dependent hydrolases"/>
    <property type="match status" value="1"/>
</dbReference>
<evidence type="ECO:0000313" key="5">
    <source>
        <dbReference type="Proteomes" id="UP001164390"/>
    </source>
</evidence>
<evidence type="ECO:0000256" key="2">
    <source>
        <dbReference type="SAM" id="SignalP"/>
    </source>
</evidence>
<feature type="signal peptide" evidence="2">
    <location>
        <begin position="1"/>
        <end position="20"/>
    </location>
</feature>
<evidence type="ECO:0000256" key="1">
    <source>
        <dbReference type="SAM" id="MobiDB-lite"/>
    </source>
</evidence>
<evidence type="ECO:0000259" key="3">
    <source>
        <dbReference type="PROSITE" id="PS50022"/>
    </source>
</evidence>
<accession>A0AA46YJD0</accession>
<dbReference type="SUPFAM" id="SSF51556">
    <property type="entry name" value="Metallo-dependent hydrolases"/>
    <property type="match status" value="1"/>
</dbReference>
<dbReference type="PROSITE" id="PS50022">
    <property type="entry name" value="FA58C_3"/>
    <property type="match status" value="1"/>
</dbReference>
<feature type="chain" id="PRO_5041431350" evidence="2">
    <location>
        <begin position="21"/>
        <end position="681"/>
    </location>
</feature>
<dbReference type="InterPro" id="IPR032466">
    <property type="entry name" value="Metal_Hydrolase"/>
</dbReference>
<dbReference type="SUPFAM" id="SSF49785">
    <property type="entry name" value="Galactose-binding domain-like"/>
    <property type="match status" value="1"/>
</dbReference>
<reference evidence="4" key="1">
    <citation type="submission" date="2022-01" db="EMBL/GenBank/DDBJ databases">
        <title>Nocardioidaceae gen. sp. A5X3R13.</title>
        <authorList>
            <person name="Lopez Marin M.A."/>
            <person name="Uhlik O."/>
        </authorList>
    </citation>
    <scope>NUCLEOTIDE SEQUENCE</scope>
    <source>
        <strain evidence="4">A5X3R13</strain>
    </source>
</reference>
<dbReference type="EMBL" id="CP094970">
    <property type="protein sequence ID" value="UYM03419.1"/>
    <property type="molecule type" value="Genomic_DNA"/>
</dbReference>
<dbReference type="InterPro" id="IPR008979">
    <property type="entry name" value="Galactose-bd-like_sf"/>
</dbReference>
<feature type="compositionally biased region" description="Basic and acidic residues" evidence="1">
    <location>
        <begin position="31"/>
        <end position="44"/>
    </location>
</feature>
<sequence length="681" mass="75879">MRSRRTFAALAVVVTLAVMAALTGGTASAGAKDKWWVPDDRPTPDSRINVSGEPFRGTDKNGDVRGFIDAHNHVMSNEGFGGRLVCGKPFDEGGVEEALKDCPEHYPNGIGAWFENITGGSNGTHDPVGWPTFEDWPSYKSLTHQQNYYAWIERAWRSGQRVMVNNLVSNGVICSLLPRDRGCNEMDAIRLEARKSWEMQAYIDDMYGGPGKGWFRIVTNPAQARKVIEDGKLAVVLGVETSEPFGCKQILGVAQCSKDDIDKGLDEVHDLGVRSMFLCHKFDNALCGVRFDQGVIGTVIDIGQFLSTGTFWQTEQCTGPQHDNPIGLVSLPKLEAKLPIGVKLPTYDPDARCNTRGLTRLGEYALHEMMKRNMMVEIDHMGVTAADRTFDVLEAEDYPGVISSHSWMDANWTKRLYRLGGFKAEYPGQPENFAKQAANGRHIREKFHVGLGLGLDMNGLGGWPAPEGKDGKYAVHYPYRSLDGTDRINRQVTGERTWDVNLDGMAHYGLLPDWLEQVRKASGGKATDDLMHGAESYLETWGATVSHRLARNLAVDKAATASSSEWNPITNYGPAQAFDGDAHTRWASDWNDDQWLQTDLGNTRRIGRVTLDWQRAYGLSYRIQVSTDGTKWRTVRTTYNADGGIDTARFASTKARYVRIRGIDRATKWGYSLYEVGVYRR</sequence>
<organism evidence="4 5">
    <name type="scientific">Solicola gregarius</name>
    <dbReference type="NCBI Taxonomy" id="2908642"/>
    <lineage>
        <taxon>Bacteria</taxon>
        <taxon>Bacillati</taxon>
        <taxon>Actinomycetota</taxon>
        <taxon>Actinomycetes</taxon>
        <taxon>Propionibacteriales</taxon>
        <taxon>Nocardioidaceae</taxon>
        <taxon>Solicola</taxon>
    </lineage>
</organism>
<dbReference type="Proteomes" id="UP001164390">
    <property type="component" value="Chromosome"/>
</dbReference>
<dbReference type="Gene3D" id="2.60.120.260">
    <property type="entry name" value="Galactose-binding domain-like"/>
    <property type="match status" value="1"/>
</dbReference>
<feature type="domain" description="F5/8 type C" evidence="3">
    <location>
        <begin position="542"/>
        <end position="681"/>
    </location>
</feature>
<keyword evidence="5" id="KW-1185">Reference proteome</keyword>
<dbReference type="PROSITE" id="PS51318">
    <property type="entry name" value="TAT"/>
    <property type="match status" value="1"/>
</dbReference>
<protein>
    <submittedName>
        <fullName evidence="4">Discoidin domain-containing protein</fullName>
    </submittedName>
</protein>
<dbReference type="InterPro" id="IPR006311">
    <property type="entry name" value="TAT_signal"/>
</dbReference>
<gene>
    <name evidence="4" type="ORF">L0C25_12715</name>
</gene>
<dbReference type="KEGG" id="sgrg:L0C25_12715"/>
<dbReference type="Pfam" id="PF00754">
    <property type="entry name" value="F5_F8_type_C"/>
    <property type="match status" value="1"/>
</dbReference>